<reference evidence="2" key="1">
    <citation type="submission" date="2021-10" db="EMBL/GenBank/DDBJ databases">
        <title>Novel species in genus Arthrobacter.</title>
        <authorList>
            <person name="Liu Y."/>
        </authorList>
    </citation>
    <scope>NUCLEOTIDE SEQUENCE</scope>
    <source>
        <strain evidence="4">zg-Y462</strain>
        <strain evidence="2">Zg-Y462</strain>
    </source>
</reference>
<dbReference type="AlphaFoldDB" id="A0A9X1M6H0"/>
<dbReference type="PROSITE" id="PS51186">
    <property type="entry name" value="GNAT"/>
    <property type="match status" value="1"/>
</dbReference>
<dbReference type="PANTHER" id="PTHR43610">
    <property type="entry name" value="BLL6696 PROTEIN"/>
    <property type="match status" value="1"/>
</dbReference>
<evidence type="ECO:0000259" key="1">
    <source>
        <dbReference type="PROSITE" id="PS51186"/>
    </source>
</evidence>
<dbReference type="Proteomes" id="UP001155145">
    <property type="component" value="Unassembled WGS sequence"/>
</dbReference>
<accession>A0A9X1M6H0</accession>
<evidence type="ECO:0000313" key="3">
    <source>
        <dbReference type="EMBL" id="UON91818.1"/>
    </source>
</evidence>
<name>A0A9X1M6H0_9MICC</name>
<protein>
    <submittedName>
        <fullName evidence="2">GNAT family N-acetyltransferase</fullName>
    </submittedName>
</protein>
<feature type="domain" description="N-acetyltransferase" evidence="1">
    <location>
        <begin position="3"/>
        <end position="162"/>
    </location>
</feature>
<organism evidence="2 5">
    <name type="scientific">Arthrobacter zhangbolii</name>
    <dbReference type="NCBI Taxonomy" id="2886936"/>
    <lineage>
        <taxon>Bacteria</taxon>
        <taxon>Bacillati</taxon>
        <taxon>Actinomycetota</taxon>
        <taxon>Actinomycetes</taxon>
        <taxon>Micrococcales</taxon>
        <taxon>Micrococcaceae</taxon>
        <taxon>Arthrobacter</taxon>
    </lineage>
</organism>
<gene>
    <name evidence="2" type="ORF">LJ755_06185</name>
    <name evidence="3" type="ORF">MUK71_14730</name>
</gene>
<dbReference type="GO" id="GO:0016747">
    <property type="term" value="F:acyltransferase activity, transferring groups other than amino-acyl groups"/>
    <property type="evidence" value="ECO:0007669"/>
    <property type="project" value="InterPro"/>
</dbReference>
<dbReference type="Gene3D" id="3.40.630.30">
    <property type="match status" value="1"/>
</dbReference>
<dbReference type="PANTHER" id="PTHR43610:SF1">
    <property type="entry name" value="N-ACETYLTRANSFERASE DOMAIN-CONTAINING PROTEIN"/>
    <property type="match status" value="1"/>
</dbReference>
<dbReference type="RefSeq" id="WP_227902832.1">
    <property type="nucleotide sequence ID" value="NZ_CP094984.1"/>
</dbReference>
<evidence type="ECO:0000313" key="5">
    <source>
        <dbReference type="Proteomes" id="UP001155145"/>
    </source>
</evidence>
<dbReference type="EMBL" id="JAJFZT010000003">
    <property type="protein sequence ID" value="MCC3272319.1"/>
    <property type="molecule type" value="Genomic_DNA"/>
</dbReference>
<proteinExistence type="predicted"/>
<dbReference type="Proteomes" id="UP000829758">
    <property type="component" value="Chromosome"/>
</dbReference>
<evidence type="ECO:0000313" key="4">
    <source>
        <dbReference type="Proteomes" id="UP000829758"/>
    </source>
</evidence>
<dbReference type="InterPro" id="IPR016181">
    <property type="entry name" value="Acyl_CoA_acyltransferase"/>
</dbReference>
<keyword evidence="4" id="KW-1185">Reference proteome</keyword>
<dbReference type="SUPFAM" id="SSF55729">
    <property type="entry name" value="Acyl-CoA N-acyltransferases (Nat)"/>
    <property type="match status" value="1"/>
</dbReference>
<dbReference type="InterPro" id="IPR000182">
    <property type="entry name" value="GNAT_dom"/>
</dbReference>
<dbReference type="Pfam" id="PF13302">
    <property type="entry name" value="Acetyltransf_3"/>
    <property type="match status" value="1"/>
</dbReference>
<evidence type="ECO:0000313" key="2">
    <source>
        <dbReference type="EMBL" id="MCC3272319.1"/>
    </source>
</evidence>
<dbReference type="EMBL" id="CP094984">
    <property type="protein sequence ID" value="UON91818.1"/>
    <property type="molecule type" value="Genomic_DNA"/>
</dbReference>
<sequence>MSITLHRMTAADADAVTAFLSANRFPFHMNPAPTAEQAASRVAAGDFWSGESQGYWIRSDGEDVGMTVLEDLGDDNPVFDLRLAEGWRGKGLGVDVVRALCRLVFTEMPGIVRFEGQTREDNIAMRKTFVRAGFVKEAHYRQAWPTAEGSRVASVAYAILRTDWENETVTPFEWNDLPG</sequence>